<dbReference type="InterPro" id="IPR009057">
    <property type="entry name" value="Homeodomain-like_sf"/>
</dbReference>
<dbReference type="Pfam" id="PF01527">
    <property type="entry name" value="HTH_Tnp_1"/>
    <property type="match status" value="1"/>
</dbReference>
<dbReference type="RefSeq" id="WP_240951026.1">
    <property type="nucleotide sequence ID" value="NZ_JAAIIG010000004.1"/>
</dbReference>
<name>A0A7Y0EXF9_9BIFI</name>
<evidence type="ECO:0000313" key="2">
    <source>
        <dbReference type="EMBL" id="NMM98182.1"/>
    </source>
</evidence>
<accession>A0A7Y0EXF9</accession>
<dbReference type="GO" id="GO:0004803">
    <property type="term" value="F:transposase activity"/>
    <property type="evidence" value="ECO:0007669"/>
    <property type="project" value="InterPro"/>
</dbReference>
<protein>
    <submittedName>
        <fullName evidence="2">Transposase</fullName>
    </submittedName>
</protein>
<proteinExistence type="predicted"/>
<dbReference type="InterPro" id="IPR002514">
    <property type="entry name" value="Transposase_8"/>
</dbReference>
<dbReference type="PANTHER" id="PTHR33215:SF13">
    <property type="entry name" value="PROTEIN DISTAL ANTENNA"/>
    <property type="match status" value="1"/>
</dbReference>
<comment type="caution">
    <text evidence="2">The sequence shown here is derived from an EMBL/GenBank/DDBJ whole genome shotgun (WGS) entry which is preliminary data.</text>
</comment>
<dbReference type="EMBL" id="JAAIIG010000004">
    <property type="protein sequence ID" value="NMM98182.1"/>
    <property type="molecule type" value="Genomic_DNA"/>
</dbReference>
<dbReference type="Proteomes" id="UP000543419">
    <property type="component" value="Unassembled WGS sequence"/>
</dbReference>
<feature type="compositionally biased region" description="Basic and acidic residues" evidence="1">
    <location>
        <begin position="58"/>
        <end position="69"/>
    </location>
</feature>
<dbReference type="GO" id="GO:0006313">
    <property type="term" value="P:DNA transposition"/>
    <property type="evidence" value="ECO:0007669"/>
    <property type="project" value="InterPro"/>
</dbReference>
<gene>
    <name evidence="2" type="ORF">G1C97_1131</name>
</gene>
<dbReference type="AlphaFoldDB" id="A0A7Y0EXF9"/>
<feature type="region of interest" description="Disordered" evidence="1">
    <location>
        <begin position="50"/>
        <end position="69"/>
    </location>
</feature>
<dbReference type="InterPro" id="IPR051839">
    <property type="entry name" value="RD_transcriptional_regulator"/>
</dbReference>
<keyword evidence="3" id="KW-1185">Reference proteome</keyword>
<dbReference type="PANTHER" id="PTHR33215">
    <property type="entry name" value="PROTEIN DISTAL ANTENNA"/>
    <property type="match status" value="1"/>
</dbReference>
<evidence type="ECO:0000313" key="3">
    <source>
        <dbReference type="Proteomes" id="UP000543419"/>
    </source>
</evidence>
<sequence>MADPRHPRRFTEEFKRQIVQLYENGKPTVEIEREYGICHSTLHRWVRGIRNSGSTRAADNRTPEENEPVELRKRNRQLEMEVDVLKQAAPVFARK</sequence>
<dbReference type="SUPFAM" id="SSF46689">
    <property type="entry name" value="Homeodomain-like"/>
    <property type="match status" value="1"/>
</dbReference>
<dbReference type="Gene3D" id="1.10.10.60">
    <property type="entry name" value="Homeodomain-like"/>
    <property type="match status" value="1"/>
</dbReference>
<reference evidence="2 3" key="1">
    <citation type="submission" date="2020-02" db="EMBL/GenBank/DDBJ databases">
        <title>Characterization of phylogenetic diversity of novel bifidobacterial species isolated in Czech ZOOs.</title>
        <authorList>
            <person name="Lugli G.A."/>
            <person name="Vera N.B."/>
            <person name="Ventura M."/>
        </authorList>
    </citation>
    <scope>NUCLEOTIDE SEQUENCE [LARGE SCALE GENOMIC DNA]</scope>
    <source>
        <strain evidence="2 3">DSM 109959</strain>
    </source>
</reference>
<organism evidence="2 3">
    <name type="scientific">Bifidobacterium olomucense</name>
    <dbReference type="NCBI Taxonomy" id="2675324"/>
    <lineage>
        <taxon>Bacteria</taxon>
        <taxon>Bacillati</taxon>
        <taxon>Actinomycetota</taxon>
        <taxon>Actinomycetes</taxon>
        <taxon>Bifidobacteriales</taxon>
        <taxon>Bifidobacteriaceae</taxon>
        <taxon>Bifidobacterium</taxon>
    </lineage>
</organism>
<dbReference type="GO" id="GO:0003677">
    <property type="term" value="F:DNA binding"/>
    <property type="evidence" value="ECO:0007669"/>
    <property type="project" value="InterPro"/>
</dbReference>
<evidence type="ECO:0000256" key="1">
    <source>
        <dbReference type="SAM" id="MobiDB-lite"/>
    </source>
</evidence>